<accession>B0JL94</accession>
<dbReference type="EMBL" id="AP009552">
    <property type="protein sequence ID" value="BAG06093.1"/>
    <property type="molecule type" value="Genomic_DNA"/>
</dbReference>
<dbReference type="HOGENOM" id="CLU_3063499_0_0_3"/>
<protein>
    <submittedName>
        <fullName evidence="1">Uncharacterized protein</fullName>
    </submittedName>
</protein>
<dbReference type="AlphaFoldDB" id="B0JL94"/>
<evidence type="ECO:0000313" key="2">
    <source>
        <dbReference type="Proteomes" id="UP000001510"/>
    </source>
</evidence>
<gene>
    <name evidence="1" type="ordered locus">MAE_62710</name>
</gene>
<dbReference type="EnsemblBacteria" id="BAG06093">
    <property type="protein sequence ID" value="BAG06093"/>
    <property type="gene ID" value="MAE_62710"/>
</dbReference>
<name>B0JL94_MICAN</name>
<dbReference type="KEGG" id="mar:MAE_62710"/>
<evidence type="ECO:0000313" key="1">
    <source>
        <dbReference type="EMBL" id="BAG06093.1"/>
    </source>
</evidence>
<sequence length="53" mass="5847">MLSIFSTSVHLLCPKFPPVGRNRLSVISYQGMGEWGNGGIQPIPQHPNTQHDC</sequence>
<organism evidence="1 2">
    <name type="scientific">Microcystis aeruginosa (strain NIES-843 / IAM M-2473)</name>
    <dbReference type="NCBI Taxonomy" id="449447"/>
    <lineage>
        <taxon>Bacteria</taxon>
        <taxon>Bacillati</taxon>
        <taxon>Cyanobacteriota</taxon>
        <taxon>Cyanophyceae</taxon>
        <taxon>Oscillatoriophycideae</taxon>
        <taxon>Chroococcales</taxon>
        <taxon>Microcystaceae</taxon>
        <taxon>Microcystis</taxon>
    </lineage>
</organism>
<dbReference type="Proteomes" id="UP000001510">
    <property type="component" value="Chromosome"/>
</dbReference>
<keyword evidence="2" id="KW-1185">Reference proteome</keyword>
<proteinExistence type="predicted"/>
<dbReference type="STRING" id="449447.MAE_62710"/>
<dbReference type="PaxDb" id="449447-MAE_62710"/>
<reference evidence="1 2" key="1">
    <citation type="journal article" date="2007" name="DNA Res.">
        <title>Complete genomic structure of the bloom-forming toxic cyanobacterium Microcystis aeruginosa NIES-843.</title>
        <authorList>
            <person name="Kaneko T."/>
            <person name="Nakajima N."/>
            <person name="Okamoto S."/>
            <person name="Suzuki I."/>
            <person name="Tanabe Y."/>
            <person name="Tamaoki M."/>
            <person name="Nakamura Y."/>
            <person name="Kasai F."/>
            <person name="Watanabe A."/>
            <person name="Kawashima K."/>
            <person name="Kishida Y."/>
            <person name="Ono A."/>
            <person name="Shimizu Y."/>
            <person name="Takahashi C."/>
            <person name="Minami C."/>
            <person name="Fujishiro T."/>
            <person name="Kohara M."/>
            <person name="Katoh M."/>
            <person name="Nakazaki N."/>
            <person name="Nakayama S."/>
            <person name="Yamada M."/>
            <person name="Tabata S."/>
            <person name="Watanabe M.M."/>
        </authorList>
    </citation>
    <scope>NUCLEOTIDE SEQUENCE [LARGE SCALE GENOMIC DNA]</scope>
    <source>
        <strain evidence="2">NIES-843 / IAM M-247</strain>
    </source>
</reference>